<proteinExistence type="predicted"/>
<name>A0A0W1ALY4_9GAMM</name>
<dbReference type="NCBIfam" id="TIGR02532">
    <property type="entry name" value="IV_pilin_GFxxxE"/>
    <property type="match status" value="1"/>
</dbReference>
<keyword evidence="1" id="KW-1133">Transmembrane helix</keyword>
<evidence type="ECO:0000256" key="1">
    <source>
        <dbReference type="SAM" id="Phobius"/>
    </source>
</evidence>
<dbReference type="STRING" id="66969.Lwal_0749"/>
<feature type="transmembrane region" description="Helical" evidence="1">
    <location>
        <begin position="7"/>
        <end position="29"/>
    </location>
</feature>
<dbReference type="EMBL" id="LNZB01000015">
    <property type="protein sequence ID" value="KTD82272.1"/>
    <property type="molecule type" value="Genomic_DNA"/>
</dbReference>
<protein>
    <submittedName>
        <fullName evidence="2">Tfp type 4 fimbrial pilin like signal peptide protein domain protein</fullName>
    </submittedName>
</protein>
<dbReference type="PATRIC" id="fig|66969.6.peg.818"/>
<comment type="caution">
    <text evidence="2">The sequence shown here is derived from an EMBL/GenBank/DDBJ whole genome shotgun (WGS) entry which is preliminary data.</text>
</comment>
<dbReference type="SUPFAM" id="SSF54523">
    <property type="entry name" value="Pili subunits"/>
    <property type="match status" value="1"/>
</dbReference>
<dbReference type="PROSITE" id="PS00409">
    <property type="entry name" value="PROKAR_NTER_METHYL"/>
    <property type="match status" value="1"/>
</dbReference>
<evidence type="ECO:0000313" key="3">
    <source>
        <dbReference type="Proteomes" id="UP000054729"/>
    </source>
</evidence>
<dbReference type="RefSeq" id="WP_058479571.1">
    <property type="nucleotide sequence ID" value="NZ_CAAAIQ010000006.1"/>
</dbReference>
<reference evidence="2 3" key="1">
    <citation type="submission" date="2015-11" db="EMBL/GenBank/DDBJ databases">
        <title>Genomic analysis of 38 Legionella species identifies large and diverse effector repertoires.</title>
        <authorList>
            <person name="Burstein D."/>
            <person name="Amaro F."/>
            <person name="Zusman T."/>
            <person name="Lifshitz Z."/>
            <person name="Cohen O."/>
            <person name="Gilbert J.A."/>
            <person name="Pupko T."/>
            <person name="Shuman H.A."/>
            <person name="Segal G."/>
        </authorList>
    </citation>
    <scope>NUCLEOTIDE SEQUENCE [LARGE SCALE GENOMIC DNA]</scope>
    <source>
        <strain evidence="2 3">ATCC 51914</strain>
    </source>
</reference>
<dbReference type="InterPro" id="IPR045584">
    <property type="entry name" value="Pilin-like"/>
</dbReference>
<keyword evidence="1" id="KW-0472">Membrane</keyword>
<dbReference type="OrthoDB" id="2313614at2"/>
<dbReference type="InterPro" id="IPR012902">
    <property type="entry name" value="N_methyl_site"/>
</dbReference>
<keyword evidence="1" id="KW-0812">Transmembrane</keyword>
<evidence type="ECO:0000313" key="2">
    <source>
        <dbReference type="EMBL" id="KTD82272.1"/>
    </source>
</evidence>
<dbReference type="Gene3D" id="3.30.700.10">
    <property type="entry name" value="Glycoprotein, Type 4 Pilin"/>
    <property type="match status" value="1"/>
</dbReference>
<dbReference type="Proteomes" id="UP000054729">
    <property type="component" value="Unassembled WGS sequence"/>
</dbReference>
<sequence>MGCKGLSLLELVVALAIISVLLVLVVPAYRNTLDNNEQQVLIDTIYNAVQYSKHQAIQLGYPLYLLPIRAKKGWSDGLLLSKDKKQNSMSILNEWTFLHRNWSLKWKGVDSNTCITISNSPMHAMSNGTFVLENQITHEKVVLLLNRLGRLKRA</sequence>
<gene>
    <name evidence="2" type="ORF">Lwal_0749</name>
</gene>
<dbReference type="Pfam" id="PF07963">
    <property type="entry name" value="N_methyl"/>
    <property type="match status" value="1"/>
</dbReference>
<organism evidence="2 3">
    <name type="scientific">Legionella waltersii</name>
    <dbReference type="NCBI Taxonomy" id="66969"/>
    <lineage>
        <taxon>Bacteria</taxon>
        <taxon>Pseudomonadati</taxon>
        <taxon>Pseudomonadota</taxon>
        <taxon>Gammaproteobacteria</taxon>
        <taxon>Legionellales</taxon>
        <taxon>Legionellaceae</taxon>
        <taxon>Legionella</taxon>
    </lineage>
</organism>
<accession>A0A0W1ALY4</accession>
<keyword evidence="3" id="KW-1185">Reference proteome</keyword>
<dbReference type="AlphaFoldDB" id="A0A0W1ALY4"/>